<dbReference type="GO" id="GO:0046513">
    <property type="term" value="P:ceramide biosynthetic process"/>
    <property type="evidence" value="ECO:0007669"/>
    <property type="project" value="InterPro"/>
</dbReference>
<keyword evidence="6 10" id="KW-1133">Transmembrane helix</keyword>
<evidence type="ECO:0000259" key="11">
    <source>
        <dbReference type="PROSITE" id="PS50922"/>
    </source>
</evidence>
<evidence type="ECO:0000256" key="9">
    <source>
        <dbReference type="PROSITE-ProRule" id="PRU00205"/>
    </source>
</evidence>
<dbReference type="InterPro" id="IPR006634">
    <property type="entry name" value="TLC-dom"/>
</dbReference>
<feature type="transmembrane region" description="Helical" evidence="10">
    <location>
        <begin position="25"/>
        <end position="46"/>
    </location>
</feature>
<dbReference type="PIRSF" id="PIRSF005225">
    <property type="entry name" value="LAG1_LAC1"/>
    <property type="match status" value="1"/>
</dbReference>
<accession>A0AAD6X352</accession>
<dbReference type="PANTHER" id="PTHR12560">
    <property type="entry name" value="LONGEVITY ASSURANCE FACTOR 1 LAG1"/>
    <property type="match status" value="1"/>
</dbReference>
<comment type="similarity">
    <text evidence="2">Belongs to the sphingosine N-acyltransferase family.</text>
</comment>
<dbReference type="PANTHER" id="PTHR12560:SF11">
    <property type="entry name" value="CERAMIDE SYNTHASE LAC1-RELATED"/>
    <property type="match status" value="1"/>
</dbReference>
<evidence type="ECO:0000256" key="8">
    <source>
        <dbReference type="ARBA" id="ARBA00023180"/>
    </source>
</evidence>
<feature type="transmembrane region" description="Helical" evidence="10">
    <location>
        <begin position="266"/>
        <end position="287"/>
    </location>
</feature>
<dbReference type="SMART" id="SM00724">
    <property type="entry name" value="TLC"/>
    <property type="match status" value="1"/>
</dbReference>
<evidence type="ECO:0000256" key="1">
    <source>
        <dbReference type="ARBA" id="ARBA00004477"/>
    </source>
</evidence>
<dbReference type="AlphaFoldDB" id="A0AAD6X352"/>
<evidence type="ECO:0000256" key="10">
    <source>
        <dbReference type="SAM" id="Phobius"/>
    </source>
</evidence>
<gene>
    <name evidence="12" type="ORF">C8F04DRAFT_1211745</name>
</gene>
<dbReference type="GO" id="GO:0005789">
    <property type="term" value="C:endoplasmic reticulum membrane"/>
    <property type="evidence" value="ECO:0007669"/>
    <property type="project" value="UniProtKB-SubCell"/>
</dbReference>
<protein>
    <submittedName>
        <fullName evidence="12">Longevity assurance proteins LAG1/LAC1</fullName>
    </submittedName>
</protein>
<evidence type="ECO:0000256" key="7">
    <source>
        <dbReference type="ARBA" id="ARBA00023136"/>
    </source>
</evidence>
<evidence type="ECO:0000256" key="5">
    <source>
        <dbReference type="ARBA" id="ARBA00022824"/>
    </source>
</evidence>
<evidence type="ECO:0000256" key="3">
    <source>
        <dbReference type="ARBA" id="ARBA00022679"/>
    </source>
</evidence>
<reference evidence="12" key="1">
    <citation type="submission" date="2023-03" db="EMBL/GenBank/DDBJ databases">
        <title>Massive genome expansion in bonnet fungi (Mycena s.s.) driven by repeated elements and novel gene families across ecological guilds.</title>
        <authorList>
            <consortium name="Lawrence Berkeley National Laboratory"/>
            <person name="Harder C.B."/>
            <person name="Miyauchi S."/>
            <person name="Viragh M."/>
            <person name="Kuo A."/>
            <person name="Thoen E."/>
            <person name="Andreopoulos B."/>
            <person name="Lu D."/>
            <person name="Skrede I."/>
            <person name="Drula E."/>
            <person name="Henrissat B."/>
            <person name="Morin E."/>
            <person name="Kohler A."/>
            <person name="Barry K."/>
            <person name="LaButti K."/>
            <person name="Morin E."/>
            <person name="Salamov A."/>
            <person name="Lipzen A."/>
            <person name="Mereny Z."/>
            <person name="Hegedus B."/>
            <person name="Baldrian P."/>
            <person name="Stursova M."/>
            <person name="Weitz H."/>
            <person name="Taylor A."/>
            <person name="Grigoriev I.V."/>
            <person name="Nagy L.G."/>
            <person name="Martin F."/>
            <person name="Kauserud H."/>
        </authorList>
    </citation>
    <scope>NUCLEOTIDE SEQUENCE</scope>
    <source>
        <strain evidence="12">CBHHK200</strain>
    </source>
</reference>
<dbReference type="EMBL" id="JARJCM010000091">
    <property type="protein sequence ID" value="KAJ7030459.1"/>
    <property type="molecule type" value="Genomic_DNA"/>
</dbReference>
<sequence length="362" mass="42817">MRTASPWLRWVVDPGPSSSSSTHGAYRFSVAAFKLLLVPVFLYFIWELLTPRLDFLGLSNPFRTLFLISNKVPTSDPADPRYAKSWSDLLFIAYYVLFSACFRQTVVVSLCRPVAKYFGIKKEAKLVRFGEQGYSVIYFALFGGWGYRVMSQLPTWWYRTEYFWLDYPHWDMKPELKHYYLMQTAHWTHEFLILVLRLERPRSDYYEFIAHHIVTLWLVGWGYMLNLTLVGNAVFLSMDIPDAFFAFSKVINYLQFKRAKVVSLAIFTYVWTYFRHYLSLVILWSVATEFDLIPAHAQRWDPADGTYLVWWMKYQIFVPLALLQWLNIFWYYLIWRVIARAVMTSLTDADDDRSDDEGEGGD</sequence>
<feature type="transmembrane region" description="Helical" evidence="10">
    <location>
        <begin position="208"/>
        <end position="227"/>
    </location>
</feature>
<keyword evidence="13" id="KW-1185">Reference proteome</keyword>
<dbReference type="GO" id="GO:0050291">
    <property type="term" value="F:sphingosine N-acyltransferase activity"/>
    <property type="evidence" value="ECO:0007669"/>
    <property type="project" value="InterPro"/>
</dbReference>
<keyword evidence="7 9" id="KW-0472">Membrane</keyword>
<dbReference type="Pfam" id="PF03798">
    <property type="entry name" value="TRAM_LAG1_CLN8"/>
    <property type="match status" value="1"/>
</dbReference>
<evidence type="ECO:0000256" key="4">
    <source>
        <dbReference type="ARBA" id="ARBA00022692"/>
    </source>
</evidence>
<dbReference type="InterPro" id="IPR016439">
    <property type="entry name" value="Lag1/Lac1-like"/>
</dbReference>
<comment type="subcellular location">
    <subcellularLocation>
        <location evidence="1">Endoplasmic reticulum membrane</location>
        <topology evidence="1">Multi-pass membrane protein</topology>
    </subcellularLocation>
</comment>
<feature type="transmembrane region" description="Helical" evidence="10">
    <location>
        <begin position="92"/>
        <end position="115"/>
    </location>
</feature>
<evidence type="ECO:0000313" key="13">
    <source>
        <dbReference type="Proteomes" id="UP001218188"/>
    </source>
</evidence>
<evidence type="ECO:0000313" key="12">
    <source>
        <dbReference type="EMBL" id="KAJ7030459.1"/>
    </source>
</evidence>
<feature type="transmembrane region" description="Helical" evidence="10">
    <location>
        <begin position="136"/>
        <end position="158"/>
    </location>
</feature>
<dbReference type="Proteomes" id="UP001218188">
    <property type="component" value="Unassembled WGS sequence"/>
</dbReference>
<keyword evidence="4 9" id="KW-0812">Transmembrane</keyword>
<evidence type="ECO:0000256" key="2">
    <source>
        <dbReference type="ARBA" id="ARBA00009808"/>
    </source>
</evidence>
<keyword evidence="8" id="KW-0325">Glycoprotein</keyword>
<feature type="domain" description="TLC" evidence="11">
    <location>
        <begin position="124"/>
        <end position="343"/>
    </location>
</feature>
<organism evidence="12 13">
    <name type="scientific">Mycena alexandri</name>
    <dbReference type="NCBI Taxonomy" id="1745969"/>
    <lineage>
        <taxon>Eukaryota</taxon>
        <taxon>Fungi</taxon>
        <taxon>Dikarya</taxon>
        <taxon>Basidiomycota</taxon>
        <taxon>Agaricomycotina</taxon>
        <taxon>Agaricomycetes</taxon>
        <taxon>Agaricomycetidae</taxon>
        <taxon>Agaricales</taxon>
        <taxon>Marasmiineae</taxon>
        <taxon>Mycenaceae</taxon>
        <taxon>Mycena</taxon>
    </lineage>
</organism>
<evidence type="ECO:0000256" key="6">
    <source>
        <dbReference type="ARBA" id="ARBA00022989"/>
    </source>
</evidence>
<comment type="caution">
    <text evidence="12">The sequence shown here is derived from an EMBL/GenBank/DDBJ whole genome shotgun (WGS) entry which is preliminary data.</text>
</comment>
<keyword evidence="5" id="KW-0256">Endoplasmic reticulum</keyword>
<name>A0AAD6X352_9AGAR</name>
<keyword evidence="3" id="KW-0808">Transferase</keyword>
<proteinExistence type="inferred from homology"/>
<feature type="transmembrane region" description="Helical" evidence="10">
    <location>
        <begin position="307"/>
        <end position="333"/>
    </location>
</feature>
<dbReference type="PROSITE" id="PS50922">
    <property type="entry name" value="TLC"/>
    <property type="match status" value="1"/>
</dbReference>